<comment type="subcellular location">
    <subcellularLocation>
        <location evidence="1">Cell membrane</location>
        <topology evidence="1">Multi-pass membrane protein</topology>
    </subcellularLocation>
</comment>
<feature type="transmembrane region" description="Helical" evidence="10">
    <location>
        <begin position="452"/>
        <end position="477"/>
    </location>
</feature>
<keyword evidence="8" id="KW-0325">Glycoprotein</keyword>
<dbReference type="InterPro" id="IPR000276">
    <property type="entry name" value="GPCR_Rhodpsn"/>
</dbReference>
<proteinExistence type="predicted"/>
<keyword evidence="7" id="KW-0675">Receptor</keyword>
<organism evidence="12 13">
    <name type="scientific">Porites lobata</name>
    <dbReference type="NCBI Taxonomy" id="104759"/>
    <lineage>
        <taxon>Eukaryota</taxon>
        <taxon>Metazoa</taxon>
        <taxon>Cnidaria</taxon>
        <taxon>Anthozoa</taxon>
        <taxon>Hexacorallia</taxon>
        <taxon>Scleractinia</taxon>
        <taxon>Fungiina</taxon>
        <taxon>Poritidae</taxon>
        <taxon>Porites</taxon>
    </lineage>
</organism>
<name>A0ABN8N8H7_9CNID</name>
<feature type="transmembrane region" description="Helical" evidence="10">
    <location>
        <begin position="412"/>
        <end position="432"/>
    </location>
</feature>
<evidence type="ECO:0000256" key="3">
    <source>
        <dbReference type="ARBA" id="ARBA00022692"/>
    </source>
</evidence>
<keyword evidence="2" id="KW-1003">Cell membrane</keyword>
<feature type="transmembrane region" description="Helical" evidence="10">
    <location>
        <begin position="193"/>
        <end position="217"/>
    </location>
</feature>
<dbReference type="SUPFAM" id="SSF81321">
    <property type="entry name" value="Family A G protein-coupled receptor-like"/>
    <property type="match status" value="2"/>
</dbReference>
<feature type="domain" description="G-protein coupled receptors family 1 profile" evidence="11">
    <location>
        <begin position="289"/>
        <end position="509"/>
    </location>
</feature>
<gene>
    <name evidence="12" type="ORF">PLOB_00006645</name>
</gene>
<evidence type="ECO:0000256" key="9">
    <source>
        <dbReference type="ARBA" id="ARBA00023224"/>
    </source>
</evidence>
<keyword evidence="13" id="KW-1185">Reference proteome</keyword>
<feature type="transmembrane region" description="Helical" evidence="10">
    <location>
        <begin position="489"/>
        <end position="511"/>
    </location>
</feature>
<dbReference type="EMBL" id="CALNXK010000013">
    <property type="protein sequence ID" value="CAH3045140.1"/>
    <property type="molecule type" value="Genomic_DNA"/>
</dbReference>
<feature type="transmembrane region" description="Helical" evidence="10">
    <location>
        <begin position="6"/>
        <end position="34"/>
    </location>
</feature>
<protein>
    <recommendedName>
        <fullName evidence="11">G-protein coupled receptors family 1 profile domain-containing protein</fullName>
    </recommendedName>
</protein>
<dbReference type="PANTHER" id="PTHR24246:SF27">
    <property type="entry name" value="ADENOSINE RECEPTOR, ISOFORM A"/>
    <property type="match status" value="1"/>
</dbReference>
<evidence type="ECO:0000256" key="10">
    <source>
        <dbReference type="SAM" id="Phobius"/>
    </source>
</evidence>
<evidence type="ECO:0000256" key="2">
    <source>
        <dbReference type="ARBA" id="ARBA00022475"/>
    </source>
</evidence>
<feature type="transmembrane region" description="Helical" evidence="10">
    <location>
        <begin position="151"/>
        <end position="172"/>
    </location>
</feature>
<accession>A0ABN8N8H7</accession>
<keyword evidence="4 10" id="KW-1133">Transmembrane helix</keyword>
<keyword evidence="6 10" id="KW-0472">Membrane</keyword>
<feature type="transmembrane region" description="Helical" evidence="10">
    <location>
        <begin position="46"/>
        <end position="69"/>
    </location>
</feature>
<feature type="transmembrane region" description="Helical" evidence="10">
    <location>
        <begin position="267"/>
        <end position="298"/>
    </location>
</feature>
<dbReference type="InterPro" id="IPR017452">
    <property type="entry name" value="GPCR_Rhodpsn_7TM"/>
</dbReference>
<evidence type="ECO:0000256" key="6">
    <source>
        <dbReference type="ARBA" id="ARBA00023136"/>
    </source>
</evidence>
<evidence type="ECO:0000256" key="5">
    <source>
        <dbReference type="ARBA" id="ARBA00023040"/>
    </source>
</evidence>
<evidence type="ECO:0000313" key="12">
    <source>
        <dbReference type="EMBL" id="CAH3045140.1"/>
    </source>
</evidence>
<keyword evidence="9" id="KW-0807">Transducer</keyword>
<dbReference type="Proteomes" id="UP001159405">
    <property type="component" value="Unassembled WGS sequence"/>
</dbReference>
<evidence type="ECO:0000259" key="11">
    <source>
        <dbReference type="PROSITE" id="PS50262"/>
    </source>
</evidence>
<sequence length="571" mass="65325">MDFTEYWNIFWTLTFAVTSVVITIGNLITIVIFLKQKLRKRPHFLLISLAIADLMVGAFAVPLYIAIGICTTKRLLILSFQCVDIFTGVLSIFTLASISLERMHAVLWPLRHRTLTLRFYTCVIGIPWIVAHLGILARVLLHFYIISKLAFVVIIIVSLTSPLLFTCVAYSLMWRKQKTRLHLAREAHQDDCLTKTLLIVSGSFVVTWLPFHIINIIASFCTPCQGWPFVVFHLMKLLQFGNSFVNVVIYPLRIAEFKEALFEIQKFIVHLIILINICFGIVAFLIIVGNAFTIFIFSKRKLRKRPHILLINLAIADLRLSLKIRKRHNYMTRLLLLVFDCADMLVGLASVFIIAVISLERMHAIGKPLRHRFLSSRAYLLAIATPWFLAALVSSSRLLLNYSIIARLHFVAIVMVSLTTPLLITIFCYGFIWKTLKARLPNPHRNTNDDKLAKTMLLVTAAFIITWFPFEILVLAVHLCVPCQRIPVLSVYIIKLFHFSNSLINIVIYHLRIPEFRENFCNFLHITCCSCTKCFYQTNHLDPGISVISMTTIIGPFESLGNNETEQVTSL</sequence>
<feature type="transmembrane region" description="Helical" evidence="10">
    <location>
        <begin position="379"/>
        <end position="400"/>
    </location>
</feature>
<dbReference type="Pfam" id="PF00001">
    <property type="entry name" value="7tm_1"/>
    <property type="match status" value="2"/>
</dbReference>
<evidence type="ECO:0000256" key="4">
    <source>
        <dbReference type="ARBA" id="ARBA00022989"/>
    </source>
</evidence>
<evidence type="ECO:0000313" key="13">
    <source>
        <dbReference type="Proteomes" id="UP001159405"/>
    </source>
</evidence>
<evidence type="ECO:0000256" key="7">
    <source>
        <dbReference type="ARBA" id="ARBA00023170"/>
    </source>
</evidence>
<feature type="domain" description="G-protein coupled receptors family 1 profile" evidence="11">
    <location>
        <begin position="25"/>
        <end position="250"/>
    </location>
</feature>
<reference evidence="12 13" key="1">
    <citation type="submission" date="2022-05" db="EMBL/GenBank/DDBJ databases">
        <authorList>
            <consortium name="Genoscope - CEA"/>
            <person name="William W."/>
        </authorList>
    </citation>
    <scope>NUCLEOTIDE SEQUENCE [LARGE SCALE GENOMIC DNA]</scope>
</reference>
<evidence type="ECO:0000256" key="1">
    <source>
        <dbReference type="ARBA" id="ARBA00004651"/>
    </source>
</evidence>
<dbReference type="SMART" id="SM01381">
    <property type="entry name" value="7TM_GPCR_Srsx"/>
    <property type="match status" value="1"/>
</dbReference>
<comment type="caution">
    <text evidence="12">The sequence shown here is derived from an EMBL/GenBank/DDBJ whole genome shotgun (WGS) entry which is preliminary data.</text>
</comment>
<dbReference type="PROSITE" id="PS50262">
    <property type="entry name" value="G_PROTEIN_RECEP_F1_2"/>
    <property type="match status" value="2"/>
</dbReference>
<keyword evidence="5" id="KW-0297">G-protein coupled receptor</keyword>
<dbReference type="PANTHER" id="PTHR24246">
    <property type="entry name" value="OLFACTORY RECEPTOR AND ADENOSINE RECEPTOR"/>
    <property type="match status" value="1"/>
</dbReference>
<feature type="transmembrane region" description="Helical" evidence="10">
    <location>
        <begin position="119"/>
        <end position="145"/>
    </location>
</feature>
<dbReference type="PRINTS" id="PR00237">
    <property type="entry name" value="GPCRRHODOPSN"/>
</dbReference>
<dbReference type="Gene3D" id="1.20.1070.10">
    <property type="entry name" value="Rhodopsin 7-helix transmembrane proteins"/>
    <property type="match status" value="2"/>
</dbReference>
<feature type="transmembrane region" description="Helical" evidence="10">
    <location>
        <begin position="334"/>
        <end position="359"/>
    </location>
</feature>
<feature type="transmembrane region" description="Helical" evidence="10">
    <location>
        <begin position="75"/>
        <end position="98"/>
    </location>
</feature>
<keyword evidence="3 10" id="KW-0812">Transmembrane</keyword>
<evidence type="ECO:0000256" key="8">
    <source>
        <dbReference type="ARBA" id="ARBA00023180"/>
    </source>
</evidence>